<dbReference type="SUPFAM" id="SSF103473">
    <property type="entry name" value="MFS general substrate transporter"/>
    <property type="match status" value="1"/>
</dbReference>
<evidence type="ECO:0000313" key="11">
    <source>
        <dbReference type="Proteomes" id="UP000537141"/>
    </source>
</evidence>
<feature type="transmembrane region" description="Helical" evidence="8">
    <location>
        <begin position="102"/>
        <end position="123"/>
    </location>
</feature>
<evidence type="ECO:0000256" key="1">
    <source>
        <dbReference type="ARBA" id="ARBA00004651"/>
    </source>
</evidence>
<dbReference type="InterPro" id="IPR036259">
    <property type="entry name" value="MFS_trans_sf"/>
</dbReference>
<dbReference type="RefSeq" id="WP_286289170.1">
    <property type="nucleotide sequence ID" value="NZ_AP027362.1"/>
</dbReference>
<reference evidence="10 11" key="1">
    <citation type="submission" date="2020-08" db="EMBL/GenBank/DDBJ databases">
        <title>Genomic Encyclopedia of Type Strains, Phase IV (KMG-IV): sequencing the most valuable type-strain genomes for metagenomic binning, comparative biology and taxonomic classification.</title>
        <authorList>
            <person name="Goeker M."/>
        </authorList>
    </citation>
    <scope>NUCLEOTIDE SEQUENCE [LARGE SCALE GENOMIC DNA]</scope>
    <source>
        <strain evidence="10 11">DSM 26287</strain>
    </source>
</reference>
<proteinExistence type="inferred from homology"/>
<comment type="similarity">
    <text evidence="2 8">Belongs to the major facilitator superfamily. Bcr/CmlA family.</text>
</comment>
<feature type="transmembrane region" description="Helical" evidence="8">
    <location>
        <begin position="337"/>
        <end position="359"/>
    </location>
</feature>
<dbReference type="InterPro" id="IPR020846">
    <property type="entry name" value="MFS_dom"/>
</dbReference>
<dbReference type="Pfam" id="PF07690">
    <property type="entry name" value="MFS_1"/>
    <property type="match status" value="1"/>
</dbReference>
<accession>A0A7X0NGC6</accession>
<feature type="transmembrane region" description="Helical" evidence="8">
    <location>
        <begin position="279"/>
        <end position="299"/>
    </location>
</feature>
<keyword evidence="6 8" id="KW-1133">Transmembrane helix</keyword>
<dbReference type="NCBIfam" id="TIGR00710">
    <property type="entry name" value="efflux_Bcr_CflA"/>
    <property type="match status" value="1"/>
</dbReference>
<dbReference type="PANTHER" id="PTHR23502">
    <property type="entry name" value="MAJOR FACILITATOR SUPERFAMILY"/>
    <property type="match status" value="1"/>
</dbReference>
<evidence type="ECO:0000256" key="5">
    <source>
        <dbReference type="ARBA" id="ARBA00022692"/>
    </source>
</evidence>
<gene>
    <name evidence="10" type="ORF">HNQ55_001296</name>
</gene>
<keyword evidence="8" id="KW-0997">Cell inner membrane</keyword>
<feature type="transmembrane region" description="Helical" evidence="8">
    <location>
        <begin position="77"/>
        <end position="96"/>
    </location>
</feature>
<dbReference type="CDD" id="cd17320">
    <property type="entry name" value="MFS_MdfA_MDR_like"/>
    <property type="match status" value="1"/>
</dbReference>
<evidence type="ECO:0000256" key="6">
    <source>
        <dbReference type="ARBA" id="ARBA00022989"/>
    </source>
</evidence>
<name>A0A7X0NGC6_9GAMM</name>
<feature type="transmembrane region" description="Helical" evidence="8">
    <location>
        <begin position="160"/>
        <end position="185"/>
    </location>
</feature>
<comment type="caution">
    <text evidence="10">The sequence shown here is derived from an EMBL/GenBank/DDBJ whole genome shotgun (WGS) entry which is preliminary data.</text>
</comment>
<feature type="transmembrane region" description="Helical" evidence="8">
    <location>
        <begin position="135"/>
        <end position="154"/>
    </location>
</feature>
<evidence type="ECO:0000259" key="9">
    <source>
        <dbReference type="PROSITE" id="PS50850"/>
    </source>
</evidence>
<evidence type="ECO:0000256" key="3">
    <source>
        <dbReference type="ARBA" id="ARBA00022448"/>
    </source>
</evidence>
<evidence type="ECO:0000256" key="2">
    <source>
        <dbReference type="ARBA" id="ARBA00006236"/>
    </source>
</evidence>
<comment type="subcellular location">
    <subcellularLocation>
        <location evidence="8">Cell inner membrane</location>
        <topology evidence="8">Multi-pass membrane protein</topology>
    </subcellularLocation>
    <subcellularLocation>
        <location evidence="1">Cell membrane</location>
        <topology evidence="1">Multi-pass membrane protein</topology>
    </subcellularLocation>
</comment>
<keyword evidence="3 8" id="KW-0813">Transport</keyword>
<sequence>MIKKQSSHTGIAAVLAFVMALGPFALDTYLPAFPQIAQSLNVSAHQVSLSISLYVFVLALGQLSGGPLSDHFGRSKVMLAGIGIFGLASILLAFATSLPEFLILRVLQAFGGGWATVTIPALVRDRLSGVEAAKFFSLIGLLMVLAPALAPNIGSLLLNFYGWEAIFVFLALYSTVAFLLIKIFIFKPSYQAAKQDKASVWQRYKTVLSTRSAMRFMLTGTFSFTVMMLFITHSSFIYQEHFGVTSTVFSLLFSANVVFMLIINLTNRRLLNYFASVRILRWFVLVQGTGIVLLIYLTLSNAPLAIFVLAMVLTIGSMGAISPNIQACYMEFFSKNGGTAAALLGATQFSVAGLISAVSTLLPESVLSVILAQAVCSFICITLIWSGRKGGTKKHKKGAYTN</sequence>
<dbReference type="InterPro" id="IPR004812">
    <property type="entry name" value="Efflux_drug-R_Bcr/CmlA"/>
</dbReference>
<evidence type="ECO:0000256" key="4">
    <source>
        <dbReference type="ARBA" id="ARBA00022475"/>
    </source>
</evidence>
<feature type="transmembrane region" description="Helical" evidence="8">
    <location>
        <begin position="248"/>
        <end position="267"/>
    </location>
</feature>
<keyword evidence="4" id="KW-1003">Cell membrane</keyword>
<feature type="transmembrane region" description="Helical" evidence="8">
    <location>
        <begin position="305"/>
        <end position="325"/>
    </location>
</feature>
<feature type="transmembrane region" description="Helical" evidence="8">
    <location>
        <begin position="365"/>
        <end position="387"/>
    </location>
</feature>
<feature type="domain" description="Major facilitator superfamily (MFS) profile" evidence="9">
    <location>
        <begin position="8"/>
        <end position="389"/>
    </location>
</feature>
<dbReference type="Proteomes" id="UP000537141">
    <property type="component" value="Unassembled WGS sequence"/>
</dbReference>
<protein>
    <recommendedName>
        <fullName evidence="8">Bcr/CflA family efflux transporter</fullName>
    </recommendedName>
</protein>
<keyword evidence="11" id="KW-1185">Reference proteome</keyword>
<dbReference type="AlphaFoldDB" id="A0A7X0NGC6"/>
<keyword evidence="5 8" id="KW-0812">Transmembrane</keyword>
<dbReference type="Gene3D" id="1.20.1720.10">
    <property type="entry name" value="Multidrug resistance protein D"/>
    <property type="match status" value="1"/>
</dbReference>
<dbReference type="GO" id="GO:0005886">
    <property type="term" value="C:plasma membrane"/>
    <property type="evidence" value="ECO:0007669"/>
    <property type="project" value="UniProtKB-SubCell"/>
</dbReference>
<dbReference type="PROSITE" id="PS50850">
    <property type="entry name" value="MFS"/>
    <property type="match status" value="1"/>
</dbReference>
<dbReference type="GO" id="GO:0042910">
    <property type="term" value="F:xenobiotic transmembrane transporter activity"/>
    <property type="evidence" value="ECO:0007669"/>
    <property type="project" value="InterPro"/>
</dbReference>
<keyword evidence="7 8" id="KW-0472">Membrane</keyword>
<dbReference type="GO" id="GO:1990961">
    <property type="term" value="P:xenobiotic detoxification by transmembrane export across the plasma membrane"/>
    <property type="evidence" value="ECO:0007669"/>
    <property type="project" value="InterPro"/>
</dbReference>
<dbReference type="InterPro" id="IPR011701">
    <property type="entry name" value="MFS"/>
</dbReference>
<evidence type="ECO:0000256" key="7">
    <source>
        <dbReference type="ARBA" id="ARBA00023136"/>
    </source>
</evidence>
<feature type="transmembrane region" description="Helical" evidence="8">
    <location>
        <begin position="7"/>
        <end position="26"/>
    </location>
</feature>
<organism evidence="10 11">
    <name type="scientific">Thalassotalea piscium</name>
    <dbReference type="NCBI Taxonomy" id="1230533"/>
    <lineage>
        <taxon>Bacteria</taxon>
        <taxon>Pseudomonadati</taxon>
        <taxon>Pseudomonadota</taxon>
        <taxon>Gammaproteobacteria</taxon>
        <taxon>Alteromonadales</taxon>
        <taxon>Colwelliaceae</taxon>
        <taxon>Thalassotalea</taxon>
    </lineage>
</organism>
<evidence type="ECO:0000313" key="10">
    <source>
        <dbReference type="EMBL" id="MBB6542796.1"/>
    </source>
</evidence>
<dbReference type="PANTHER" id="PTHR23502:SF132">
    <property type="entry name" value="POLYAMINE TRANSPORTER 2-RELATED"/>
    <property type="match status" value="1"/>
</dbReference>
<feature type="transmembrane region" description="Helical" evidence="8">
    <location>
        <begin position="46"/>
        <end position="65"/>
    </location>
</feature>
<feature type="transmembrane region" description="Helical" evidence="8">
    <location>
        <begin position="213"/>
        <end position="236"/>
    </location>
</feature>
<evidence type="ECO:0000256" key="8">
    <source>
        <dbReference type="RuleBase" id="RU365088"/>
    </source>
</evidence>
<dbReference type="EMBL" id="JACHHU010000008">
    <property type="protein sequence ID" value="MBB6542796.1"/>
    <property type="molecule type" value="Genomic_DNA"/>
</dbReference>